<dbReference type="OrthoDB" id="1448077at2"/>
<evidence type="ECO:0000313" key="2">
    <source>
        <dbReference type="Proteomes" id="UP000289821"/>
    </source>
</evidence>
<comment type="caution">
    <text evidence="1">The sequence shown here is derived from an EMBL/GenBank/DDBJ whole genome shotgun (WGS) entry which is preliminary data.</text>
</comment>
<dbReference type="EMBL" id="QOVI01000004">
    <property type="protein sequence ID" value="RXG14135.1"/>
    <property type="molecule type" value="Genomic_DNA"/>
</dbReference>
<protein>
    <submittedName>
        <fullName evidence="1">Uncharacterized protein</fullName>
    </submittedName>
</protein>
<gene>
    <name evidence="1" type="ORF">DSM04_104241</name>
</gene>
<dbReference type="AlphaFoldDB" id="A0A4Q0NSM2"/>
<reference evidence="1 2" key="1">
    <citation type="submission" date="2018-07" db="EMBL/GenBank/DDBJ databases">
        <title>Leeuwenhoekiella genomics.</title>
        <authorList>
            <person name="Tahon G."/>
            <person name="Willems A."/>
        </authorList>
    </citation>
    <scope>NUCLEOTIDE SEQUENCE [LARGE SCALE GENOMIC DNA]</scope>
    <source>
        <strain evidence="1 2">R-50232</strain>
    </source>
</reference>
<keyword evidence="2" id="KW-1185">Reference proteome</keyword>
<sequence length="106" mass="12014">MQTESQNIIAGLFQLIDQNCKDNSTRSRIIQKAILKKFFKASEVSITQTEDIFYITMKPILSSAPEAEVTLEVPQKQIASFLQNCIKNDPKGSSFYTNMAYYLASH</sequence>
<name>A0A4Q0NSM2_9FLAO</name>
<organism evidence="1 2">
    <name type="scientific">Leeuwenhoekiella aestuarii</name>
    <dbReference type="NCBI Taxonomy" id="2249426"/>
    <lineage>
        <taxon>Bacteria</taxon>
        <taxon>Pseudomonadati</taxon>
        <taxon>Bacteroidota</taxon>
        <taxon>Flavobacteriia</taxon>
        <taxon>Flavobacteriales</taxon>
        <taxon>Flavobacteriaceae</taxon>
        <taxon>Leeuwenhoekiella</taxon>
    </lineage>
</organism>
<dbReference type="Proteomes" id="UP000289821">
    <property type="component" value="Unassembled WGS sequence"/>
</dbReference>
<accession>A0A4Q0NSM2</accession>
<evidence type="ECO:0000313" key="1">
    <source>
        <dbReference type="EMBL" id="RXG14135.1"/>
    </source>
</evidence>
<proteinExistence type="predicted"/>
<dbReference type="RefSeq" id="WP_128761555.1">
    <property type="nucleotide sequence ID" value="NZ_QOVI01000004.1"/>
</dbReference>